<dbReference type="InterPro" id="IPR051708">
    <property type="entry name" value="Plant_Aspart_Prot_A1"/>
</dbReference>
<feature type="active site" evidence="7">
    <location>
        <position position="322"/>
    </location>
</feature>
<dbReference type="PROSITE" id="PS00141">
    <property type="entry name" value="ASP_PROTEASE"/>
    <property type="match status" value="2"/>
</dbReference>
<keyword evidence="2 8" id="KW-0645">Protease</keyword>
<dbReference type="Proteomes" id="UP000824469">
    <property type="component" value="Unassembled WGS sequence"/>
</dbReference>
<evidence type="ECO:0000313" key="11">
    <source>
        <dbReference type="EMBL" id="KAH9321983.1"/>
    </source>
</evidence>
<evidence type="ECO:0000256" key="5">
    <source>
        <dbReference type="ARBA" id="ARBA00022801"/>
    </source>
</evidence>
<evidence type="ECO:0000256" key="6">
    <source>
        <dbReference type="ARBA" id="ARBA00023180"/>
    </source>
</evidence>
<keyword evidence="6" id="KW-0325">Glycoprotein</keyword>
<evidence type="ECO:0000256" key="1">
    <source>
        <dbReference type="ARBA" id="ARBA00007447"/>
    </source>
</evidence>
<evidence type="ECO:0000256" key="8">
    <source>
        <dbReference type="RuleBase" id="RU000454"/>
    </source>
</evidence>
<evidence type="ECO:0000259" key="10">
    <source>
        <dbReference type="PROSITE" id="PS51767"/>
    </source>
</evidence>
<accession>A0AA38GHG7</accession>
<feature type="chain" id="PRO_5041416874" description="Peptidase A1 domain-containing protein" evidence="9">
    <location>
        <begin position="24"/>
        <end position="448"/>
    </location>
</feature>
<dbReference type="InterPro" id="IPR021109">
    <property type="entry name" value="Peptidase_aspartic_dom_sf"/>
</dbReference>
<dbReference type="GO" id="GO:0004190">
    <property type="term" value="F:aspartic-type endopeptidase activity"/>
    <property type="evidence" value="ECO:0007669"/>
    <property type="project" value="UniProtKB-KW"/>
</dbReference>
<dbReference type="SUPFAM" id="SSF50630">
    <property type="entry name" value="Acid proteases"/>
    <property type="match status" value="1"/>
</dbReference>
<feature type="domain" description="Peptidase A1" evidence="10">
    <location>
        <begin position="98"/>
        <end position="439"/>
    </location>
</feature>
<dbReference type="EMBL" id="JAHRHJ020000003">
    <property type="protein sequence ID" value="KAH9321983.1"/>
    <property type="molecule type" value="Genomic_DNA"/>
</dbReference>
<dbReference type="InterPro" id="IPR032861">
    <property type="entry name" value="TAXi_N"/>
</dbReference>
<comment type="caution">
    <text evidence="11">The sequence shown here is derived from an EMBL/GenBank/DDBJ whole genome shotgun (WGS) entry which is preliminary data.</text>
</comment>
<evidence type="ECO:0000256" key="4">
    <source>
        <dbReference type="ARBA" id="ARBA00022750"/>
    </source>
</evidence>
<proteinExistence type="inferred from homology"/>
<keyword evidence="12" id="KW-1185">Reference proteome</keyword>
<dbReference type="Gene3D" id="2.40.70.10">
    <property type="entry name" value="Acid Proteases"/>
    <property type="match status" value="2"/>
</dbReference>
<gene>
    <name evidence="11" type="ORF">KI387_016622</name>
</gene>
<dbReference type="Pfam" id="PF14543">
    <property type="entry name" value="TAXi_N"/>
    <property type="match status" value="1"/>
</dbReference>
<feature type="active site" evidence="7">
    <location>
        <position position="116"/>
    </location>
</feature>
<evidence type="ECO:0000313" key="12">
    <source>
        <dbReference type="Proteomes" id="UP000824469"/>
    </source>
</evidence>
<dbReference type="InterPro" id="IPR033121">
    <property type="entry name" value="PEPTIDASE_A1"/>
</dbReference>
<organism evidence="11 12">
    <name type="scientific">Taxus chinensis</name>
    <name type="common">Chinese yew</name>
    <name type="synonym">Taxus wallichiana var. chinensis</name>
    <dbReference type="NCBI Taxonomy" id="29808"/>
    <lineage>
        <taxon>Eukaryota</taxon>
        <taxon>Viridiplantae</taxon>
        <taxon>Streptophyta</taxon>
        <taxon>Embryophyta</taxon>
        <taxon>Tracheophyta</taxon>
        <taxon>Spermatophyta</taxon>
        <taxon>Pinopsida</taxon>
        <taxon>Pinidae</taxon>
        <taxon>Conifers II</taxon>
        <taxon>Cupressales</taxon>
        <taxon>Taxaceae</taxon>
        <taxon>Taxus</taxon>
    </lineage>
</organism>
<dbReference type="FunFam" id="2.40.70.10:FF:000034">
    <property type="entry name" value="Aspartyl protease family protein"/>
    <property type="match status" value="1"/>
</dbReference>
<dbReference type="PROSITE" id="PS51767">
    <property type="entry name" value="PEPTIDASE_A1"/>
    <property type="match status" value="1"/>
</dbReference>
<dbReference type="InterPro" id="IPR001461">
    <property type="entry name" value="Aspartic_peptidase_A1"/>
</dbReference>
<comment type="similarity">
    <text evidence="1 8">Belongs to the peptidase A1 family.</text>
</comment>
<dbReference type="PRINTS" id="PR00792">
    <property type="entry name" value="PEPSIN"/>
</dbReference>
<dbReference type="PANTHER" id="PTHR47967">
    <property type="entry name" value="OS07G0603500 PROTEIN-RELATED"/>
    <property type="match status" value="1"/>
</dbReference>
<evidence type="ECO:0000256" key="2">
    <source>
        <dbReference type="ARBA" id="ARBA00022670"/>
    </source>
</evidence>
<dbReference type="CDD" id="cd05476">
    <property type="entry name" value="pepsin_A_like_plant"/>
    <property type="match status" value="1"/>
</dbReference>
<dbReference type="GO" id="GO:0005576">
    <property type="term" value="C:extracellular region"/>
    <property type="evidence" value="ECO:0007669"/>
    <property type="project" value="TreeGrafter"/>
</dbReference>
<dbReference type="OMA" id="FQDSNST"/>
<evidence type="ECO:0000256" key="7">
    <source>
        <dbReference type="PIRSR" id="PIRSR601461-1"/>
    </source>
</evidence>
<keyword evidence="3 9" id="KW-0732">Signal</keyword>
<dbReference type="FunFam" id="2.40.70.10:FF:000016">
    <property type="entry name" value="Probable aspartic protease At2g35615"/>
    <property type="match status" value="1"/>
</dbReference>
<dbReference type="GO" id="GO:0006508">
    <property type="term" value="P:proteolysis"/>
    <property type="evidence" value="ECO:0007669"/>
    <property type="project" value="UniProtKB-KW"/>
</dbReference>
<keyword evidence="5 8" id="KW-0378">Hydrolase</keyword>
<dbReference type="InterPro" id="IPR032799">
    <property type="entry name" value="TAXi_C"/>
</dbReference>
<dbReference type="PANTHER" id="PTHR47967:SF23">
    <property type="entry name" value="OS04G0448300 PROTEIN"/>
    <property type="match status" value="1"/>
</dbReference>
<feature type="signal peptide" evidence="9">
    <location>
        <begin position="1"/>
        <end position="23"/>
    </location>
</feature>
<evidence type="ECO:0000256" key="9">
    <source>
        <dbReference type="SAM" id="SignalP"/>
    </source>
</evidence>
<dbReference type="AlphaFoldDB" id="A0AA38GHG7"/>
<dbReference type="InterPro" id="IPR001969">
    <property type="entry name" value="Aspartic_peptidase_AS"/>
</dbReference>
<evidence type="ECO:0000256" key="3">
    <source>
        <dbReference type="ARBA" id="ARBA00022729"/>
    </source>
</evidence>
<name>A0AA38GHG7_TAXCH</name>
<keyword evidence="4 8" id="KW-0064">Aspartyl protease</keyword>
<dbReference type="Pfam" id="PF14541">
    <property type="entry name" value="TAXi_C"/>
    <property type="match status" value="1"/>
</dbReference>
<dbReference type="InterPro" id="IPR034161">
    <property type="entry name" value="Pepsin-like_plant"/>
</dbReference>
<sequence length="448" mass="48125">MAYYSYLSLLAAILCLFSILSNCDDFDAKQSGSQLAGFGIGLVRRESPGITKADRLRHAIKRSDGRMRMFVAKTSKKYAKEEEGVEVSSRVHAGNGEFIMEIGIGTPAVTFNAIVDTGSDLIWTQCKPCSKCFSQPGQIFDPSHSQTYAKLPCSDSFCKALSSSSCSPDCKYQYQYGDNSFTAGDLAYETFTVPSLIPQVAFGCGHDNEGSGFSQVSGLVGLGRGALSFISQLGSRVNNKFSYCLLSFQDPPSKTSPLLFGNAADLMITGAPIKSTPFVHNQDYPSFYYLQLEGISVDGSPLNIPAGTFDLQPDGSGGFIIDSGTTITYLEQAAYDSLKKGVINKMTLQQADGSSVGLDLCFALPSSSHSTVKLPAITFHFAGAADYHLPHENAFYGDQQSGLICLAMAGSSGLSIFGNIQQQNFHILYDLARNSLSFTPTTCDDIST</sequence>
<protein>
    <recommendedName>
        <fullName evidence="10">Peptidase A1 domain-containing protein</fullName>
    </recommendedName>
</protein>
<reference evidence="11 12" key="1">
    <citation type="journal article" date="2021" name="Nat. Plants">
        <title>The Taxus genome provides insights into paclitaxel biosynthesis.</title>
        <authorList>
            <person name="Xiong X."/>
            <person name="Gou J."/>
            <person name="Liao Q."/>
            <person name="Li Y."/>
            <person name="Zhou Q."/>
            <person name="Bi G."/>
            <person name="Li C."/>
            <person name="Du R."/>
            <person name="Wang X."/>
            <person name="Sun T."/>
            <person name="Guo L."/>
            <person name="Liang H."/>
            <person name="Lu P."/>
            <person name="Wu Y."/>
            <person name="Zhang Z."/>
            <person name="Ro D.K."/>
            <person name="Shang Y."/>
            <person name="Huang S."/>
            <person name="Yan J."/>
        </authorList>
    </citation>
    <scope>NUCLEOTIDE SEQUENCE [LARGE SCALE GENOMIC DNA]</scope>
    <source>
        <strain evidence="11">Ta-2019</strain>
    </source>
</reference>